<feature type="compositionally biased region" description="Polar residues" evidence="11">
    <location>
        <begin position="1"/>
        <end position="11"/>
    </location>
</feature>
<dbReference type="AlphaFoldDB" id="A0A7M7LLQ3"/>
<evidence type="ECO:0000256" key="7">
    <source>
        <dbReference type="ARBA" id="ARBA00023187"/>
    </source>
</evidence>
<protein>
    <recommendedName>
        <fullName evidence="9">U5 small nuclear ribonucleoprotein TSSC4</fullName>
    </recommendedName>
</protein>
<dbReference type="OMA" id="MCGNSAN"/>
<dbReference type="GO" id="GO:0005681">
    <property type="term" value="C:spliceosomal complex"/>
    <property type="evidence" value="ECO:0007669"/>
    <property type="project" value="UniProtKB-KW"/>
</dbReference>
<sequence>MSSFNLNTGQGRSLRGFENRSSDVFGSLGGLEKNYDEAVKERGPDEFIDEDRRESPERDFKKPAPPRPDSGRGRSEHGSRGGWDRPCWRGRGGRLSYRGGRGRQNKTPDHEVHPERWTEYSLEDTDISGESSNKRAAVDFLRDLRKRKADEQHPEEWDAKLHCGKVEYKKPVLKSTTDESDQDGKRQSYGDVHKMAEFQFGQSKPKVRKPNLSEASGSGRSTVASDSISLGHLGEEEEASQSESSIRQTNQSSDSRIHPIQSESSEKTIENDSEEGKGSQKSDGDGRSKTEMPIFQRKAGKGKKHIRGRKTEEEDDQ</sequence>
<name>A0A7M7LLQ3_STRPU</name>
<evidence type="ECO:0000256" key="4">
    <source>
        <dbReference type="ARBA" id="ARBA00022490"/>
    </source>
</evidence>
<dbReference type="FunCoup" id="A0A7M7LLQ3">
    <property type="interactions" value="101"/>
</dbReference>
<comment type="similarity">
    <text evidence="3">Belongs to the TSSC4 family.</text>
</comment>
<evidence type="ECO:0000256" key="8">
    <source>
        <dbReference type="ARBA" id="ARBA00023242"/>
    </source>
</evidence>
<comment type="function">
    <text evidence="10">Protein associated with the U5 snRNP, during its maturation and its post-splicing recycling and which is required for spliceosomal tri-snRNP complex assembly in the nucleus. Has a molecular sequestering activity and transiently hinders SNRNP200 binding sites for constitutive splicing factors that intervene later during the assembly of the spliceosome and splicing. Together with its molecular sequestering activity, may also function as a molecular adapter and placeholder, coordinating the assembly of the U5 snRNP and its association with the U4/U6 di-snRNP.</text>
</comment>
<dbReference type="KEGG" id="spu:100887940"/>
<keyword evidence="4" id="KW-0963">Cytoplasm</keyword>
<accession>A0A7M7LLQ3</accession>
<feature type="compositionally biased region" description="Basic and acidic residues" evidence="11">
    <location>
        <begin position="33"/>
        <end position="62"/>
    </location>
</feature>
<evidence type="ECO:0000256" key="2">
    <source>
        <dbReference type="ARBA" id="ARBA00004496"/>
    </source>
</evidence>
<proteinExistence type="inferred from homology"/>
<evidence type="ECO:0000256" key="3">
    <source>
        <dbReference type="ARBA" id="ARBA00010362"/>
    </source>
</evidence>
<evidence type="ECO:0000256" key="5">
    <source>
        <dbReference type="ARBA" id="ARBA00022664"/>
    </source>
</evidence>
<dbReference type="Proteomes" id="UP000007110">
    <property type="component" value="Unassembled WGS sequence"/>
</dbReference>
<dbReference type="GO" id="GO:0005737">
    <property type="term" value="C:cytoplasm"/>
    <property type="evidence" value="ECO:0007669"/>
    <property type="project" value="UniProtKB-SubCell"/>
</dbReference>
<keyword evidence="13" id="KW-1185">Reference proteome</keyword>
<feature type="compositionally biased region" description="Basic and acidic residues" evidence="11">
    <location>
        <begin position="69"/>
        <end position="87"/>
    </location>
</feature>
<dbReference type="GO" id="GO:0008380">
    <property type="term" value="P:RNA splicing"/>
    <property type="evidence" value="ECO:0007669"/>
    <property type="project" value="UniProtKB-KW"/>
</dbReference>
<keyword evidence="5" id="KW-0507">mRNA processing</keyword>
<keyword evidence="6" id="KW-0747">Spliceosome</keyword>
<evidence type="ECO:0000256" key="9">
    <source>
        <dbReference type="ARBA" id="ARBA00035304"/>
    </source>
</evidence>
<dbReference type="GO" id="GO:0006397">
    <property type="term" value="P:mRNA processing"/>
    <property type="evidence" value="ECO:0007669"/>
    <property type="project" value="UniProtKB-KW"/>
</dbReference>
<dbReference type="InParanoid" id="A0A7M7LLQ3"/>
<feature type="compositionally biased region" description="Basic residues" evidence="11">
    <location>
        <begin position="298"/>
        <end position="308"/>
    </location>
</feature>
<dbReference type="InterPro" id="IPR029338">
    <property type="entry name" value="TSSC4"/>
</dbReference>
<reference evidence="12" key="2">
    <citation type="submission" date="2021-01" db="UniProtKB">
        <authorList>
            <consortium name="EnsemblMetazoa"/>
        </authorList>
    </citation>
    <scope>IDENTIFICATION</scope>
</reference>
<dbReference type="PANTHER" id="PTHR13445">
    <property type="entry name" value="TUMOR SUPPRESSING SUBTRANSFERABLE CANDIDATE 4 TSSC4"/>
    <property type="match status" value="1"/>
</dbReference>
<organism evidence="12 13">
    <name type="scientific">Strongylocentrotus purpuratus</name>
    <name type="common">Purple sea urchin</name>
    <dbReference type="NCBI Taxonomy" id="7668"/>
    <lineage>
        <taxon>Eukaryota</taxon>
        <taxon>Metazoa</taxon>
        <taxon>Echinodermata</taxon>
        <taxon>Eleutherozoa</taxon>
        <taxon>Echinozoa</taxon>
        <taxon>Echinoidea</taxon>
        <taxon>Euechinoidea</taxon>
        <taxon>Echinacea</taxon>
        <taxon>Camarodonta</taxon>
        <taxon>Echinidea</taxon>
        <taxon>Strongylocentrotidae</taxon>
        <taxon>Strongylocentrotus</taxon>
    </lineage>
</organism>
<evidence type="ECO:0000256" key="6">
    <source>
        <dbReference type="ARBA" id="ARBA00022728"/>
    </source>
</evidence>
<evidence type="ECO:0000256" key="11">
    <source>
        <dbReference type="SAM" id="MobiDB-lite"/>
    </source>
</evidence>
<feature type="compositionally biased region" description="Basic and acidic residues" evidence="11">
    <location>
        <begin position="106"/>
        <end position="117"/>
    </location>
</feature>
<feature type="compositionally biased region" description="Basic and acidic residues" evidence="11">
    <location>
        <begin position="182"/>
        <end position="196"/>
    </location>
</feature>
<evidence type="ECO:0000256" key="1">
    <source>
        <dbReference type="ARBA" id="ARBA00004123"/>
    </source>
</evidence>
<feature type="compositionally biased region" description="Basic and acidic residues" evidence="11">
    <location>
        <begin position="264"/>
        <end position="290"/>
    </location>
</feature>
<dbReference type="RefSeq" id="XP_003730955.1">
    <property type="nucleotide sequence ID" value="XM_003730907.3"/>
</dbReference>
<dbReference type="OrthoDB" id="1906282at2759"/>
<reference evidence="13" key="1">
    <citation type="submission" date="2015-02" db="EMBL/GenBank/DDBJ databases">
        <title>Genome sequencing for Strongylocentrotus purpuratus.</title>
        <authorList>
            <person name="Murali S."/>
            <person name="Liu Y."/>
            <person name="Vee V."/>
            <person name="English A."/>
            <person name="Wang M."/>
            <person name="Skinner E."/>
            <person name="Han Y."/>
            <person name="Muzny D.M."/>
            <person name="Worley K.C."/>
            <person name="Gibbs R.A."/>
        </authorList>
    </citation>
    <scope>NUCLEOTIDE SEQUENCE</scope>
</reference>
<comment type="subcellular location">
    <subcellularLocation>
        <location evidence="2">Cytoplasm</location>
    </subcellularLocation>
    <subcellularLocation>
        <location evidence="1">Nucleus</location>
    </subcellularLocation>
</comment>
<feature type="region of interest" description="Disordered" evidence="11">
    <location>
        <begin position="147"/>
        <end position="317"/>
    </location>
</feature>
<evidence type="ECO:0000313" key="13">
    <source>
        <dbReference type="Proteomes" id="UP000007110"/>
    </source>
</evidence>
<evidence type="ECO:0000313" key="12">
    <source>
        <dbReference type="EnsemblMetazoa" id="XP_003730955"/>
    </source>
</evidence>
<feature type="region of interest" description="Disordered" evidence="11">
    <location>
        <begin position="1"/>
        <end position="117"/>
    </location>
</feature>
<keyword evidence="8" id="KW-0539">Nucleus</keyword>
<dbReference type="GeneID" id="100887940"/>
<feature type="compositionally biased region" description="Basic and acidic residues" evidence="11">
    <location>
        <begin position="147"/>
        <end position="170"/>
    </location>
</feature>
<keyword evidence="7" id="KW-0508">mRNA splicing</keyword>
<dbReference type="EnsemblMetazoa" id="XM_003730907">
    <property type="protein sequence ID" value="XP_003730955"/>
    <property type="gene ID" value="LOC100887940"/>
</dbReference>
<dbReference type="PANTHER" id="PTHR13445:SF3">
    <property type="entry name" value="U5 SMALL NUCLEAR RIBONUCLEOPROTEIN TSSC4"/>
    <property type="match status" value="1"/>
</dbReference>
<evidence type="ECO:0000256" key="10">
    <source>
        <dbReference type="ARBA" id="ARBA00045970"/>
    </source>
</evidence>
<feature type="compositionally biased region" description="Polar residues" evidence="11">
    <location>
        <begin position="213"/>
        <end position="228"/>
    </location>
</feature>
<dbReference type="Pfam" id="PF15264">
    <property type="entry name" value="TSSC4"/>
    <property type="match status" value="1"/>
</dbReference>